<reference evidence="2 3" key="1">
    <citation type="submission" date="2018-11" db="EMBL/GenBank/DDBJ databases">
        <title>Genome sequence of Saitozyma podzolica DSM 27192.</title>
        <authorList>
            <person name="Aliyu H."/>
            <person name="Gorte O."/>
            <person name="Ochsenreither K."/>
        </authorList>
    </citation>
    <scope>NUCLEOTIDE SEQUENCE [LARGE SCALE GENOMIC DNA]</scope>
    <source>
        <strain evidence="2 3">DSM 27192</strain>
    </source>
</reference>
<organism evidence="2 3">
    <name type="scientific">Saitozyma podzolica</name>
    <dbReference type="NCBI Taxonomy" id="1890683"/>
    <lineage>
        <taxon>Eukaryota</taxon>
        <taxon>Fungi</taxon>
        <taxon>Dikarya</taxon>
        <taxon>Basidiomycota</taxon>
        <taxon>Agaricomycotina</taxon>
        <taxon>Tremellomycetes</taxon>
        <taxon>Tremellales</taxon>
        <taxon>Trimorphomycetaceae</taxon>
        <taxon>Saitozyma</taxon>
    </lineage>
</organism>
<protein>
    <submittedName>
        <fullName evidence="2">Uncharacterized protein</fullName>
    </submittedName>
</protein>
<gene>
    <name evidence="2" type="ORF">EHS25_003717</name>
</gene>
<feature type="region of interest" description="Disordered" evidence="1">
    <location>
        <begin position="73"/>
        <end position="97"/>
    </location>
</feature>
<dbReference type="EMBL" id="RSCD01000019">
    <property type="protein sequence ID" value="RSH85578.1"/>
    <property type="molecule type" value="Genomic_DNA"/>
</dbReference>
<evidence type="ECO:0000256" key="1">
    <source>
        <dbReference type="SAM" id="MobiDB-lite"/>
    </source>
</evidence>
<comment type="caution">
    <text evidence="2">The sequence shown here is derived from an EMBL/GenBank/DDBJ whole genome shotgun (WGS) entry which is preliminary data.</text>
</comment>
<evidence type="ECO:0000313" key="2">
    <source>
        <dbReference type="EMBL" id="RSH85578.1"/>
    </source>
</evidence>
<dbReference type="Proteomes" id="UP000279259">
    <property type="component" value="Unassembled WGS sequence"/>
</dbReference>
<evidence type="ECO:0000313" key="3">
    <source>
        <dbReference type="Proteomes" id="UP000279259"/>
    </source>
</evidence>
<name>A0A427Y382_9TREE</name>
<proteinExistence type="predicted"/>
<dbReference type="AlphaFoldDB" id="A0A427Y382"/>
<accession>A0A427Y382</accession>
<sequence>MLQEDEEGLGRAKVGVGLKDFDTEARLRKTEIVKAGYARWIVSWGASSSPPEVSIGGRANMPAKRPLIAELSGQSSTRMISKDRTVVSSETGPTTDP</sequence>
<feature type="compositionally biased region" description="Polar residues" evidence="1">
    <location>
        <begin position="86"/>
        <end position="97"/>
    </location>
</feature>
<keyword evidence="3" id="KW-1185">Reference proteome</keyword>